<keyword evidence="7" id="KW-0378">Hydrolase</keyword>
<evidence type="ECO:0000256" key="11">
    <source>
        <dbReference type="ARBA" id="ARBA00023128"/>
    </source>
</evidence>
<dbReference type="InterPro" id="IPR041082">
    <property type="entry name" value="Suv3_C_1"/>
</dbReference>
<proteinExistence type="inferred from homology"/>
<keyword evidence="10" id="KW-0809">Transit peptide</keyword>
<evidence type="ECO:0000256" key="13">
    <source>
        <dbReference type="ARBA" id="ARBA00069703"/>
    </source>
</evidence>
<dbReference type="InterPro" id="IPR050699">
    <property type="entry name" value="RNA-DNA_Helicase"/>
</dbReference>
<dbReference type="Proteomes" id="UP000038040">
    <property type="component" value="Unplaced"/>
</dbReference>
<evidence type="ECO:0000256" key="6">
    <source>
        <dbReference type="ARBA" id="ARBA00022741"/>
    </source>
</evidence>
<evidence type="ECO:0000256" key="2">
    <source>
        <dbReference type="ARBA" id="ARBA00001946"/>
    </source>
</evidence>
<dbReference type="WBParaSite" id="DME_0000471401-mRNA-1">
    <property type="protein sequence ID" value="DME_0000471401-mRNA-1"/>
    <property type="gene ID" value="DME_0000471401"/>
</dbReference>
<dbReference type="EC" id="3.6.4.13" evidence="5"/>
<dbReference type="Pfam" id="PF18147">
    <property type="entry name" value="Suv3_C_1"/>
    <property type="match status" value="1"/>
</dbReference>
<dbReference type="InterPro" id="IPR055206">
    <property type="entry name" value="DEXQc_SUV3"/>
</dbReference>
<keyword evidence="9" id="KW-0067">ATP-binding</keyword>
<dbReference type="Gene3D" id="1.20.58.1080">
    <property type="match status" value="1"/>
</dbReference>
<evidence type="ECO:0000313" key="16">
    <source>
        <dbReference type="Proteomes" id="UP000038040"/>
    </source>
</evidence>
<dbReference type="GO" id="GO:0003724">
    <property type="term" value="F:RNA helicase activity"/>
    <property type="evidence" value="ECO:0007669"/>
    <property type="project" value="UniProtKB-EC"/>
</dbReference>
<evidence type="ECO:0000256" key="10">
    <source>
        <dbReference type="ARBA" id="ARBA00022946"/>
    </source>
</evidence>
<keyword evidence="8" id="KW-0347">Helicase</keyword>
<dbReference type="InterPro" id="IPR027417">
    <property type="entry name" value="P-loop_NTPase"/>
</dbReference>
<keyword evidence="17" id="KW-1185">Reference proteome</keyword>
<evidence type="ECO:0000313" key="15">
    <source>
        <dbReference type="EMBL" id="VDN58624.1"/>
    </source>
</evidence>
<dbReference type="PROSITE" id="PS51194">
    <property type="entry name" value="HELICASE_CTER"/>
    <property type="match status" value="1"/>
</dbReference>
<evidence type="ECO:0000256" key="4">
    <source>
        <dbReference type="ARBA" id="ARBA00008708"/>
    </source>
</evidence>
<dbReference type="Pfam" id="PF22527">
    <property type="entry name" value="DEXQc_Suv3"/>
    <property type="match status" value="1"/>
</dbReference>
<dbReference type="GO" id="GO:0016787">
    <property type="term" value="F:hydrolase activity"/>
    <property type="evidence" value="ECO:0007669"/>
    <property type="project" value="UniProtKB-KW"/>
</dbReference>
<dbReference type="Gene3D" id="3.40.50.300">
    <property type="entry name" value="P-loop containing nucleotide triphosphate hydrolases"/>
    <property type="match status" value="2"/>
</dbReference>
<evidence type="ECO:0000256" key="5">
    <source>
        <dbReference type="ARBA" id="ARBA00012552"/>
    </source>
</evidence>
<evidence type="ECO:0000256" key="3">
    <source>
        <dbReference type="ARBA" id="ARBA00004173"/>
    </source>
</evidence>
<gene>
    <name evidence="15" type="ORF">DME_LOCUS8597</name>
</gene>
<evidence type="ECO:0000256" key="12">
    <source>
        <dbReference type="ARBA" id="ARBA00047984"/>
    </source>
</evidence>
<organism evidence="16 18">
    <name type="scientific">Dracunculus medinensis</name>
    <name type="common">Guinea worm</name>
    <dbReference type="NCBI Taxonomy" id="318479"/>
    <lineage>
        <taxon>Eukaryota</taxon>
        <taxon>Metazoa</taxon>
        <taxon>Ecdysozoa</taxon>
        <taxon>Nematoda</taxon>
        <taxon>Chromadorea</taxon>
        <taxon>Rhabditida</taxon>
        <taxon>Spirurina</taxon>
        <taxon>Dracunculoidea</taxon>
        <taxon>Dracunculidae</taxon>
        <taxon>Dracunculus</taxon>
    </lineage>
</organism>
<dbReference type="InterPro" id="IPR044774">
    <property type="entry name" value="Suv3_DEXQc"/>
</dbReference>
<evidence type="ECO:0000313" key="18">
    <source>
        <dbReference type="WBParaSite" id="DME_0000471401-mRNA-1"/>
    </source>
</evidence>
<reference evidence="18" key="1">
    <citation type="submission" date="2017-02" db="UniProtKB">
        <authorList>
            <consortium name="WormBaseParasite"/>
        </authorList>
    </citation>
    <scope>IDENTIFICATION</scope>
</reference>
<dbReference type="PANTHER" id="PTHR12131:SF1">
    <property type="entry name" value="ATP-DEPENDENT RNA HELICASE SUPV3L1, MITOCHONDRIAL-RELATED"/>
    <property type="match status" value="1"/>
</dbReference>
<evidence type="ECO:0000313" key="17">
    <source>
        <dbReference type="Proteomes" id="UP000274756"/>
    </source>
</evidence>
<evidence type="ECO:0000256" key="7">
    <source>
        <dbReference type="ARBA" id="ARBA00022801"/>
    </source>
</evidence>
<dbReference type="Pfam" id="PF00271">
    <property type="entry name" value="Helicase_C"/>
    <property type="match status" value="1"/>
</dbReference>
<dbReference type="Pfam" id="PF12513">
    <property type="entry name" value="SUV3_C"/>
    <property type="match status" value="1"/>
</dbReference>
<dbReference type="EMBL" id="UYYG01001170">
    <property type="protein sequence ID" value="VDN58624.1"/>
    <property type="molecule type" value="Genomic_DNA"/>
</dbReference>
<comment type="subcellular location">
    <subcellularLocation>
        <location evidence="3">Mitochondrion</location>
    </subcellularLocation>
</comment>
<dbReference type="SUPFAM" id="SSF52540">
    <property type="entry name" value="P-loop containing nucleoside triphosphate hydrolases"/>
    <property type="match status" value="1"/>
</dbReference>
<dbReference type="Pfam" id="PF18114">
    <property type="entry name" value="Suv3_N"/>
    <property type="match status" value="1"/>
</dbReference>
<dbReference type="STRING" id="318479.A0A0N4UBV7"/>
<keyword evidence="6" id="KW-0547">Nucleotide-binding</keyword>
<dbReference type="PANTHER" id="PTHR12131">
    <property type="entry name" value="ATP-DEPENDENT RNA AND DNA HELICASE"/>
    <property type="match status" value="1"/>
</dbReference>
<dbReference type="CDD" id="cd18805">
    <property type="entry name" value="SF2_C_suv3"/>
    <property type="match status" value="1"/>
</dbReference>
<dbReference type="SMART" id="SM00490">
    <property type="entry name" value="HELICc"/>
    <property type="match status" value="1"/>
</dbReference>
<dbReference type="GO" id="GO:0045025">
    <property type="term" value="C:mitochondrial degradosome"/>
    <property type="evidence" value="ECO:0007669"/>
    <property type="project" value="TreeGrafter"/>
</dbReference>
<dbReference type="Proteomes" id="UP000274756">
    <property type="component" value="Unassembled WGS sequence"/>
</dbReference>
<comment type="cofactor">
    <cofactor evidence="2">
        <name>Mg(2+)</name>
        <dbReference type="ChEBI" id="CHEBI:18420"/>
    </cofactor>
</comment>
<dbReference type="GO" id="GO:0005524">
    <property type="term" value="F:ATP binding"/>
    <property type="evidence" value="ECO:0007669"/>
    <property type="project" value="UniProtKB-KW"/>
</dbReference>
<dbReference type="GO" id="GO:0000965">
    <property type="term" value="P:mitochondrial RNA 3'-end processing"/>
    <property type="evidence" value="ECO:0007669"/>
    <property type="project" value="TreeGrafter"/>
</dbReference>
<dbReference type="CDD" id="cd17913">
    <property type="entry name" value="DEXQc_Suv3"/>
    <property type="match status" value="1"/>
</dbReference>
<evidence type="ECO:0000256" key="9">
    <source>
        <dbReference type="ARBA" id="ARBA00022840"/>
    </source>
</evidence>
<accession>A0A0N4UBV7</accession>
<name>A0A0N4UBV7_DRAME</name>
<evidence type="ECO:0000256" key="8">
    <source>
        <dbReference type="ARBA" id="ARBA00022806"/>
    </source>
</evidence>
<dbReference type="AlphaFoldDB" id="A0A0N4UBV7"/>
<comment type="catalytic activity">
    <reaction evidence="12">
        <text>ATP + H2O = ADP + phosphate + H(+)</text>
        <dbReference type="Rhea" id="RHEA:13065"/>
        <dbReference type="ChEBI" id="CHEBI:15377"/>
        <dbReference type="ChEBI" id="CHEBI:15378"/>
        <dbReference type="ChEBI" id="CHEBI:30616"/>
        <dbReference type="ChEBI" id="CHEBI:43474"/>
        <dbReference type="ChEBI" id="CHEBI:456216"/>
        <dbReference type="EC" id="3.6.4.13"/>
    </reaction>
</comment>
<dbReference type="InterPro" id="IPR022192">
    <property type="entry name" value="SUV3_C"/>
</dbReference>
<reference evidence="15 17" key="2">
    <citation type="submission" date="2018-11" db="EMBL/GenBank/DDBJ databases">
        <authorList>
            <consortium name="Pathogen Informatics"/>
        </authorList>
    </citation>
    <scope>NUCLEOTIDE SEQUENCE [LARGE SCALE GENOMIC DNA]</scope>
</reference>
<sequence>MSSILNKFSTQPIIRELTAENGINAKLFIKAFSVDSLFVYFLTHARKVFPHLECMEDLKIISDLTKPHNWYPLAREIQRKVIFHCGPTNSGKTYEALKRFREAKTGFYCGPLRLLATEIYMKMNDDGVPCDLVTGEDRRYAYGQSEPSSRLSCTVEMLPTSVQVDVAVIDEIQMLRDETRGWAWTRALLGVAANEIHLCGEASALHILRELLDPIGEHIEVHRYERKSPLSVETHALGSLSNLQDGDCIVCFQRRQIYNLASRLDRLGIKRAVIYGSLPPGTKLAQAAEFNDPNNPCNILVATDAIGMGLNLNIRRFSYTQDLLPNFMIQQIAGRAGRYGSSYPDGKVLTFNEADMPILKRLMSQPVEPIVRVGLAPTYEQLESFSLHLPNASFVSLLDIFKSLCSLSEHFFISSVDQIKNVAEIIDGMPLTLKDRYIFCISPVDVEKELMKAYFIRMVRRFSTSQTITYEWFCNEIKWPVPVPTTLSRLLEVEQIYGIVDLYLWLHYRFPGMFPDQEAISEIESQLDNIIQKGIAKVIENIDIEKKVSAEDDQKSIPANGNVELSEEVFFNFLILFVKSYLR</sequence>
<dbReference type="InterPro" id="IPR041453">
    <property type="entry name" value="Suv3_N"/>
</dbReference>
<dbReference type="Gene3D" id="1.20.272.40">
    <property type="match status" value="1"/>
</dbReference>
<protein>
    <recommendedName>
        <fullName evidence="13">ATP-dependent RNA helicase SUV3 homolog, mitochondrial</fullName>
        <ecNumber evidence="5">3.6.4.13</ecNumber>
    </recommendedName>
</protein>
<dbReference type="FunFam" id="1.20.58.1080:FF:000001">
    <property type="entry name" value="ATP-dependent RNA helicase SUPV3L1, mitochondrial"/>
    <property type="match status" value="1"/>
</dbReference>
<dbReference type="OrthoDB" id="6692397at2759"/>
<evidence type="ECO:0000256" key="1">
    <source>
        <dbReference type="ARBA" id="ARBA00001936"/>
    </source>
</evidence>
<comment type="cofactor">
    <cofactor evidence="1">
        <name>Mn(2+)</name>
        <dbReference type="ChEBI" id="CHEBI:29035"/>
    </cofactor>
</comment>
<evidence type="ECO:0000259" key="14">
    <source>
        <dbReference type="PROSITE" id="PS51194"/>
    </source>
</evidence>
<dbReference type="FunFam" id="3.40.50.300:FF:000269">
    <property type="entry name" value="ATP-dependent RNA helicase SUPV3L1, mitochondrial"/>
    <property type="match status" value="1"/>
</dbReference>
<feature type="domain" description="Helicase C-terminal" evidence="14">
    <location>
        <begin position="235"/>
        <end position="386"/>
    </location>
</feature>
<comment type="similarity">
    <text evidence="4">Belongs to the helicase family.</text>
</comment>
<dbReference type="InterPro" id="IPR001650">
    <property type="entry name" value="Helicase_C-like"/>
</dbReference>
<keyword evidence="11" id="KW-0496">Mitochondrion</keyword>